<keyword evidence="5" id="KW-1185">Reference proteome</keyword>
<dbReference type="PANTHER" id="PTHR43584:SF8">
    <property type="entry name" value="N-ACETYLMURAMATE ALPHA-1-PHOSPHATE URIDYLYLTRANSFERASE"/>
    <property type="match status" value="1"/>
</dbReference>
<gene>
    <name evidence="4" type="ORF">CV102_10250</name>
</gene>
<dbReference type="SUPFAM" id="SSF53448">
    <property type="entry name" value="Nucleotide-diphospho-sugar transferases"/>
    <property type="match status" value="1"/>
</dbReference>
<evidence type="ECO:0000256" key="1">
    <source>
        <dbReference type="ARBA" id="ARBA00022679"/>
    </source>
</evidence>
<dbReference type="Gene3D" id="3.90.550.10">
    <property type="entry name" value="Spore Coat Polysaccharide Biosynthesis Protein SpsA, Chain A"/>
    <property type="match status" value="1"/>
</dbReference>
<keyword evidence="1" id="KW-0808">Transferase</keyword>
<keyword evidence="2 4" id="KW-0548">Nucleotidyltransferase</keyword>
<dbReference type="InterPro" id="IPR025877">
    <property type="entry name" value="MobA-like_NTP_Trfase"/>
</dbReference>
<evidence type="ECO:0000313" key="4">
    <source>
        <dbReference type="EMBL" id="TYL38984.1"/>
    </source>
</evidence>
<dbReference type="GO" id="GO:0016779">
    <property type="term" value="F:nucleotidyltransferase activity"/>
    <property type="evidence" value="ECO:0007669"/>
    <property type="project" value="UniProtKB-KW"/>
</dbReference>
<reference evidence="4" key="1">
    <citation type="submission" date="2017-11" db="EMBL/GenBank/DDBJ databases">
        <authorList>
            <person name="Kajale S.C."/>
            <person name="Sharma A."/>
        </authorList>
    </citation>
    <scope>NUCLEOTIDE SEQUENCE</scope>
    <source>
        <strain evidence="4">LS1_42</strain>
    </source>
</reference>
<accession>A0A8J8Q7C5</accession>
<name>A0A8J8Q7C5_9EURY</name>
<feature type="domain" description="MobA-like NTP transferase" evidence="3">
    <location>
        <begin position="2"/>
        <end position="105"/>
    </location>
</feature>
<dbReference type="Pfam" id="PF12804">
    <property type="entry name" value="NTP_transf_3"/>
    <property type="match status" value="1"/>
</dbReference>
<sequence>MLAAGQGTRLQPLTNGTPKTLLEVSGRPILDHILDSLEKNGYEEVIVVTGFESEQIRNHCEPRANSGLEFEFVHSDRFASTNNIYSLWLAREYAAGGFTLINSDTLVPSQSLGKLQQKDGSALLTDTEKELGDEEMKVALENGYVEEIGKHLDEADAEYTGVSKFSAEDAPSLFERIHRFIEHDDVNEWYESAFDDLFDRTAVEHVSVQKPWIEIDTPADLELARERWG</sequence>
<evidence type="ECO:0000259" key="3">
    <source>
        <dbReference type="Pfam" id="PF12804"/>
    </source>
</evidence>
<dbReference type="AlphaFoldDB" id="A0A8J8Q7C5"/>
<dbReference type="EMBL" id="PHNJ01000004">
    <property type="protein sequence ID" value="TYL38984.1"/>
    <property type="molecule type" value="Genomic_DNA"/>
</dbReference>
<organism evidence="4 5">
    <name type="scientific">Natronococcus pandeyae</name>
    <dbReference type="NCBI Taxonomy" id="2055836"/>
    <lineage>
        <taxon>Archaea</taxon>
        <taxon>Methanobacteriati</taxon>
        <taxon>Methanobacteriota</taxon>
        <taxon>Stenosarchaea group</taxon>
        <taxon>Halobacteria</taxon>
        <taxon>Halobacteriales</taxon>
        <taxon>Natrialbaceae</taxon>
        <taxon>Natronococcus</taxon>
    </lineage>
</organism>
<evidence type="ECO:0000313" key="5">
    <source>
        <dbReference type="Proteomes" id="UP000766904"/>
    </source>
</evidence>
<dbReference type="InterPro" id="IPR029044">
    <property type="entry name" value="Nucleotide-diphossugar_trans"/>
</dbReference>
<evidence type="ECO:0000256" key="2">
    <source>
        <dbReference type="ARBA" id="ARBA00022695"/>
    </source>
</evidence>
<dbReference type="Proteomes" id="UP000766904">
    <property type="component" value="Unassembled WGS sequence"/>
</dbReference>
<comment type="caution">
    <text evidence="4">The sequence shown here is derived from an EMBL/GenBank/DDBJ whole genome shotgun (WGS) entry which is preliminary data.</text>
</comment>
<protein>
    <submittedName>
        <fullName evidence="4">Glucose-1-phosphate cytidylyltransferase (RfbF)</fullName>
    </submittedName>
</protein>
<dbReference type="InterPro" id="IPR050065">
    <property type="entry name" value="GlmU-like"/>
</dbReference>
<dbReference type="CDD" id="cd02523">
    <property type="entry name" value="PC_cytidylyltransferase"/>
    <property type="match status" value="1"/>
</dbReference>
<dbReference type="PANTHER" id="PTHR43584">
    <property type="entry name" value="NUCLEOTIDYL TRANSFERASE"/>
    <property type="match status" value="1"/>
</dbReference>
<proteinExistence type="predicted"/>